<evidence type="ECO:0000256" key="3">
    <source>
        <dbReference type="ARBA" id="ARBA00022989"/>
    </source>
</evidence>
<feature type="transmembrane region" description="Helical" evidence="5">
    <location>
        <begin position="372"/>
        <end position="390"/>
    </location>
</feature>
<feature type="transmembrane region" description="Helical" evidence="5">
    <location>
        <begin position="282"/>
        <end position="309"/>
    </location>
</feature>
<feature type="transmembrane region" description="Helical" evidence="5">
    <location>
        <begin position="135"/>
        <end position="155"/>
    </location>
</feature>
<protein>
    <recommendedName>
        <fullName evidence="8">Amino acid permease</fullName>
    </recommendedName>
</protein>
<comment type="subcellular location">
    <subcellularLocation>
        <location evidence="1">Membrane</location>
        <topology evidence="1">Multi-pass membrane protein</topology>
    </subcellularLocation>
</comment>
<accession>A0ABP9U986</accession>
<dbReference type="InterPro" id="IPR050598">
    <property type="entry name" value="AminoAcid_Transporter"/>
</dbReference>
<evidence type="ECO:0000256" key="5">
    <source>
        <dbReference type="SAM" id="Phobius"/>
    </source>
</evidence>
<dbReference type="PANTHER" id="PTHR11785">
    <property type="entry name" value="AMINO ACID TRANSPORTER"/>
    <property type="match status" value="1"/>
</dbReference>
<name>A0ABP9U986_9BACT</name>
<proteinExistence type="predicted"/>
<evidence type="ECO:0000313" key="7">
    <source>
        <dbReference type="Proteomes" id="UP001449582"/>
    </source>
</evidence>
<feature type="transmembrane region" description="Helical" evidence="5">
    <location>
        <begin position="167"/>
        <end position="186"/>
    </location>
</feature>
<feature type="transmembrane region" description="Helical" evidence="5">
    <location>
        <begin position="454"/>
        <end position="475"/>
    </location>
</feature>
<dbReference type="PANTHER" id="PTHR11785:SF512">
    <property type="entry name" value="SOBREMESA, ISOFORM B"/>
    <property type="match status" value="1"/>
</dbReference>
<feature type="transmembrane region" description="Helical" evidence="5">
    <location>
        <begin position="101"/>
        <end position="123"/>
    </location>
</feature>
<keyword evidence="7" id="KW-1185">Reference proteome</keyword>
<keyword evidence="3 5" id="KW-1133">Transmembrane helix</keyword>
<keyword evidence="2 5" id="KW-0812">Transmembrane</keyword>
<dbReference type="Pfam" id="PF13520">
    <property type="entry name" value="AA_permease_2"/>
    <property type="match status" value="1"/>
</dbReference>
<keyword evidence="4 5" id="KW-0472">Membrane</keyword>
<dbReference type="PIRSF" id="PIRSF006060">
    <property type="entry name" value="AA_transporter"/>
    <property type="match status" value="1"/>
</dbReference>
<feature type="transmembrane region" description="Helical" evidence="5">
    <location>
        <begin position="44"/>
        <end position="67"/>
    </location>
</feature>
<gene>
    <name evidence="6" type="ORF">UREOM_4020</name>
</gene>
<feature type="transmembrane region" description="Helical" evidence="5">
    <location>
        <begin position="411"/>
        <end position="434"/>
    </location>
</feature>
<feature type="transmembrane region" description="Helical" evidence="5">
    <location>
        <begin position="337"/>
        <end position="360"/>
    </location>
</feature>
<feature type="transmembrane region" description="Helical" evidence="5">
    <location>
        <begin position="12"/>
        <end position="32"/>
    </location>
</feature>
<reference evidence="6" key="1">
    <citation type="submission" date="2024-02" db="EMBL/GenBank/DDBJ databases">
        <title>Draft genome sequence of new strains in genus Ureaplasma.</title>
        <authorList>
            <person name="Nakajima Y."/>
            <person name="Segawa T."/>
        </authorList>
    </citation>
    <scope>NUCLEOTIDE SEQUENCE [LARGE SCALE GENOMIC DNA]</scope>
    <source>
        <strain evidence="6">OM1</strain>
    </source>
</reference>
<feature type="transmembrane region" description="Helical" evidence="5">
    <location>
        <begin position="206"/>
        <end position="226"/>
    </location>
</feature>
<dbReference type="EMBL" id="BAABQM010000002">
    <property type="protein sequence ID" value="GAA5414691.1"/>
    <property type="molecule type" value="Genomic_DNA"/>
</dbReference>
<evidence type="ECO:0008006" key="8">
    <source>
        <dbReference type="Google" id="ProtNLM"/>
    </source>
</evidence>
<evidence type="ECO:0000256" key="1">
    <source>
        <dbReference type="ARBA" id="ARBA00004141"/>
    </source>
</evidence>
<dbReference type="InterPro" id="IPR002293">
    <property type="entry name" value="AA/rel_permease1"/>
</dbReference>
<sequence length="498" mass="55369">MSSVSMKTAKKIGLFAAISVLIGSIIGIGIFFKNGTVFANNDNNGIGVLISWILASVIALTTAFSFAEIGFNHRDGAGLAGCVGRMYGHKFERFISFNNSFFYFAILNLSIAIFSAEAIVNIFDNSGSIKMHMGWVMLIALALIVIFVLFNYLSLKWSNRFQMATTILKFIPLIMVAVAGIAYGAMHPTASLFTNGKAGPLSVNGILSSIPAILFAYDSFLGVASLQGEMENPKKKVPLTIILGMGICIAFYLLVTVGQIMVSQGSAYAVFEKVLEHNQKAAYALRVIISVFILICVLGVLNSLVLVGLRTYQYSIQYRIFYGYWWFNRFSNKNMKAGMLIALLIYGFWWTVFLIPSAILNTDAFVDGFSNFPTLFMFAIYGTVILKGWINRFSKKVHVTKMPGFIWIAPIAVLGCYLAFGYQFFYFFSIKAFIDPMAIVNWGLFSQGGFVTRAYMSAICFFVMIAVFVLTPFINDAFLKLKYNKIDQHKILSKELLV</sequence>
<evidence type="ECO:0000256" key="4">
    <source>
        <dbReference type="ARBA" id="ARBA00023136"/>
    </source>
</evidence>
<organism evidence="6 7">
    <name type="scientific">Ureaplasma ceti</name>
    <dbReference type="NCBI Taxonomy" id="3119530"/>
    <lineage>
        <taxon>Bacteria</taxon>
        <taxon>Bacillati</taxon>
        <taxon>Mycoplasmatota</taxon>
        <taxon>Mycoplasmoidales</taxon>
        <taxon>Mycoplasmoidaceae</taxon>
        <taxon>Ureaplasma</taxon>
    </lineage>
</organism>
<evidence type="ECO:0000313" key="6">
    <source>
        <dbReference type="EMBL" id="GAA5414691.1"/>
    </source>
</evidence>
<dbReference type="Proteomes" id="UP001449582">
    <property type="component" value="Unassembled WGS sequence"/>
</dbReference>
<feature type="transmembrane region" description="Helical" evidence="5">
    <location>
        <begin position="238"/>
        <end position="262"/>
    </location>
</feature>
<evidence type="ECO:0000256" key="2">
    <source>
        <dbReference type="ARBA" id="ARBA00022692"/>
    </source>
</evidence>
<dbReference type="RefSeq" id="WP_353289852.1">
    <property type="nucleotide sequence ID" value="NZ_BAABQM010000002.1"/>
</dbReference>
<dbReference type="Gene3D" id="1.20.1740.10">
    <property type="entry name" value="Amino acid/polyamine transporter I"/>
    <property type="match status" value="1"/>
</dbReference>
<comment type="caution">
    <text evidence="6">The sequence shown here is derived from an EMBL/GenBank/DDBJ whole genome shotgun (WGS) entry which is preliminary data.</text>
</comment>